<sequence>MIPTITITQRKFDHKFRLAVDEAWLTREVTINTPPFRFGGINDFECWIKCEVKRVPNVNHAYYKVQLSLESRILDTSMKERETFRNHLLFSFTVENADGTETGKCDYVNNNMYVSYLRETKRIVNGKVAFIVTATYAPPHCINNDVSTCNVQLLPHEIMQFDEQSCDLKIVVGDLYIHAHKAFVSLISPVFAAMFTHNTKEAQTGAVNITDFDYGTVKTAINMLYGHPFEPHSIQEVIAVTRFAEKYMIKTAVERLETWLTGNITIDNFDAIVEYAWNHSSDKLKHLCANFYHQHAHPGFPLIDPVISAEMMQLLG</sequence>
<feature type="domain" description="BTB" evidence="1">
    <location>
        <begin position="166"/>
        <end position="225"/>
    </location>
</feature>
<name>A0A7E4W7B0_PANRE</name>
<reference evidence="3" key="2">
    <citation type="submission" date="2020-10" db="UniProtKB">
        <authorList>
            <consortium name="WormBaseParasite"/>
        </authorList>
    </citation>
    <scope>IDENTIFICATION</scope>
</reference>
<dbReference type="SMART" id="SM00225">
    <property type="entry name" value="BTB"/>
    <property type="match status" value="1"/>
</dbReference>
<dbReference type="WBParaSite" id="Pan_g8475.t1">
    <property type="protein sequence ID" value="Pan_g8475.t1"/>
    <property type="gene ID" value="Pan_g8475"/>
</dbReference>
<dbReference type="Gene3D" id="3.30.710.10">
    <property type="entry name" value="Potassium Channel Kv1.1, Chain A"/>
    <property type="match status" value="1"/>
</dbReference>
<dbReference type="InterPro" id="IPR011333">
    <property type="entry name" value="SKP1/BTB/POZ_sf"/>
</dbReference>
<proteinExistence type="predicted"/>
<evidence type="ECO:0000313" key="3">
    <source>
        <dbReference type="WBParaSite" id="Pan_g8475.t1"/>
    </source>
</evidence>
<dbReference type="SUPFAM" id="SSF54695">
    <property type="entry name" value="POZ domain"/>
    <property type="match status" value="1"/>
</dbReference>
<dbReference type="AlphaFoldDB" id="A0A7E4W7B0"/>
<organism evidence="2 3">
    <name type="scientific">Panagrellus redivivus</name>
    <name type="common">Microworm</name>
    <dbReference type="NCBI Taxonomy" id="6233"/>
    <lineage>
        <taxon>Eukaryota</taxon>
        <taxon>Metazoa</taxon>
        <taxon>Ecdysozoa</taxon>
        <taxon>Nematoda</taxon>
        <taxon>Chromadorea</taxon>
        <taxon>Rhabditida</taxon>
        <taxon>Tylenchina</taxon>
        <taxon>Panagrolaimomorpha</taxon>
        <taxon>Panagrolaimoidea</taxon>
        <taxon>Panagrolaimidae</taxon>
        <taxon>Panagrellus</taxon>
    </lineage>
</organism>
<dbReference type="Pfam" id="PF00651">
    <property type="entry name" value="BTB"/>
    <property type="match status" value="1"/>
</dbReference>
<dbReference type="PANTHER" id="PTHR24413">
    <property type="entry name" value="SPECKLE-TYPE POZ PROTEIN"/>
    <property type="match status" value="1"/>
</dbReference>
<dbReference type="CDD" id="cd18186">
    <property type="entry name" value="BTB_POZ_ZBTB_KLHL-like"/>
    <property type="match status" value="1"/>
</dbReference>
<dbReference type="PROSITE" id="PS50097">
    <property type="entry name" value="BTB"/>
    <property type="match status" value="1"/>
</dbReference>
<evidence type="ECO:0000259" key="1">
    <source>
        <dbReference type="PROSITE" id="PS50097"/>
    </source>
</evidence>
<keyword evidence="2" id="KW-1185">Reference proteome</keyword>
<protein>
    <submittedName>
        <fullName evidence="3">BTB domain-containing protein</fullName>
    </submittedName>
</protein>
<dbReference type="Proteomes" id="UP000492821">
    <property type="component" value="Unassembled WGS sequence"/>
</dbReference>
<reference evidence="2" key="1">
    <citation type="journal article" date="2013" name="Genetics">
        <title>The draft genome and transcriptome of Panagrellus redivivus are shaped by the harsh demands of a free-living lifestyle.</title>
        <authorList>
            <person name="Srinivasan J."/>
            <person name="Dillman A.R."/>
            <person name="Macchietto M.G."/>
            <person name="Heikkinen L."/>
            <person name="Lakso M."/>
            <person name="Fracchia K.M."/>
            <person name="Antoshechkin I."/>
            <person name="Mortazavi A."/>
            <person name="Wong G."/>
            <person name="Sternberg P.W."/>
        </authorList>
    </citation>
    <scope>NUCLEOTIDE SEQUENCE [LARGE SCALE GENOMIC DNA]</scope>
    <source>
        <strain evidence="2">MT8872</strain>
    </source>
</reference>
<dbReference type="InterPro" id="IPR000210">
    <property type="entry name" value="BTB/POZ_dom"/>
</dbReference>
<evidence type="ECO:0000313" key="2">
    <source>
        <dbReference type="Proteomes" id="UP000492821"/>
    </source>
</evidence>
<accession>A0A7E4W7B0</accession>